<dbReference type="InterPro" id="IPR029058">
    <property type="entry name" value="AB_hydrolase_fold"/>
</dbReference>
<keyword evidence="1" id="KW-0596">Phosphopantetheine</keyword>
<organism evidence="4 5">
    <name type="scientific">Herpetosiphon gulosus</name>
    <dbReference type="NCBI Taxonomy" id="1973496"/>
    <lineage>
        <taxon>Bacteria</taxon>
        <taxon>Bacillati</taxon>
        <taxon>Chloroflexota</taxon>
        <taxon>Chloroflexia</taxon>
        <taxon>Herpetosiphonales</taxon>
        <taxon>Herpetosiphonaceae</taxon>
        <taxon>Herpetosiphon</taxon>
    </lineage>
</organism>
<dbReference type="InterPro" id="IPR020845">
    <property type="entry name" value="AMP-binding_CS"/>
</dbReference>
<dbReference type="PANTHER" id="PTHR45527:SF1">
    <property type="entry name" value="FATTY ACID SYNTHASE"/>
    <property type="match status" value="1"/>
</dbReference>
<dbReference type="Gene3D" id="3.40.50.1820">
    <property type="entry name" value="alpha/beta hydrolase"/>
    <property type="match status" value="1"/>
</dbReference>
<name>A0ABP9WXF0_9CHLR</name>
<dbReference type="PANTHER" id="PTHR45527">
    <property type="entry name" value="NONRIBOSOMAL PEPTIDE SYNTHETASE"/>
    <property type="match status" value="1"/>
</dbReference>
<accession>A0ABP9WXF0</accession>
<dbReference type="RefSeq" id="WP_345721498.1">
    <property type="nucleotide sequence ID" value="NZ_BAABRU010000005.1"/>
</dbReference>
<dbReference type="InterPro" id="IPR036736">
    <property type="entry name" value="ACP-like_sf"/>
</dbReference>
<protein>
    <submittedName>
        <fullName evidence="4">Linear gramicidin synthase subunit D</fullName>
    </submittedName>
</protein>
<dbReference type="InterPro" id="IPR020459">
    <property type="entry name" value="AMP-binding"/>
</dbReference>
<evidence type="ECO:0000256" key="2">
    <source>
        <dbReference type="ARBA" id="ARBA00022553"/>
    </source>
</evidence>
<dbReference type="PROSITE" id="PS50075">
    <property type="entry name" value="CARRIER"/>
    <property type="match status" value="1"/>
</dbReference>
<evidence type="ECO:0000313" key="5">
    <source>
        <dbReference type="Proteomes" id="UP001428290"/>
    </source>
</evidence>
<dbReference type="PROSITE" id="PS00455">
    <property type="entry name" value="AMP_BINDING"/>
    <property type="match status" value="1"/>
</dbReference>
<dbReference type="PRINTS" id="PR00154">
    <property type="entry name" value="AMPBINDING"/>
</dbReference>
<keyword evidence="2" id="KW-0597">Phosphoprotein</keyword>
<dbReference type="Pfam" id="PF00550">
    <property type="entry name" value="PP-binding"/>
    <property type="match status" value="1"/>
</dbReference>
<comment type="caution">
    <text evidence="4">The sequence shown here is derived from an EMBL/GenBank/DDBJ whole genome shotgun (WGS) entry which is preliminary data.</text>
</comment>
<dbReference type="InterPro" id="IPR000873">
    <property type="entry name" value="AMP-dep_synth/lig_dom"/>
</dbReference>
<dbReference type="InterPro" id="IPR025110">
    <property type="entry name" value="AMP-bd_C"/>
</dbReference>
<dbReference type="InterPro" id="IPR009081">
    <property type="entry name" value="PP-bd_ACP"/>
</dbReference>
<keyword evidence="5" id="KW-1185">Reference proteome</keyword>
<proteinExistence type="predicted"/>
<evidence type="ECO:0000259" key="3">
    <source>
        <dbReference type="PROSITE" id="PS50075"/>
    </source>
</evidence>
<evidence type="ECO:0000256" key="1">
    <source>
        <dbReference type="ARBA" id="ARBA00022450"/>
    </source>
</evidence>
<dbReference type="EMBL" id="BAABRU010000005">
    <property type="protein sequence ID" value="GAA5527882.1"/>
    <property type="molecule type" value="Genomic_DNA"/>
</dbReference>
<dbReference type="SUPFAM" id="SSF56801">
    <property type="entry name" value="Acetyl-CoA synthetase-like"/>
    <property type="match status" value="1"/>
</dbReference>
<dbReference type="InterPro" id="IPR045851">
    <property type="entry name" value="AMP-bd_C_sf"/>
</dbReference>
<dbReference type="NCBIfam" id="TIGR01733">
    <property type="entry name" value="AA-adenyl-dom"/>
    <property type="match status" value="1"/>
</dbReference>
<dbReference type="PROSITE" id="PS00012">
    <property type="entry name" value="PHOSPHOPANTETHEINE"/>
    <property type="match status" value="1"/>
</dbReference>
<gene>
    <name evidence="4" type="primary">lgrD_1</name>
    <name evidence="4" type="ORF">Hgul01_01675</name>
</gene>
<dbReference type="Gene3D" id="3.30.300.30">
    <property type="match status" value="1"/>
</dbReference>
<dbReference type="Gene3D" id="2.30.38.10">
    <property type="entry name" value="Luciferase, Domain 3"/>
    <property type="match status" value="1"/>
</dbReference>
<dbReference type="Gene3D" id="3.40.50.980">
    <property type="match status" value="2"/>
</dbReference>
<dbReference type="InterPro" id="IPR010071">
    <property type="entry name" value="AA_adenyl_dom"/>
</dbReference>
<dbReference type="Pfam" id="PF13193">
    <property type="entry name" value="AMP-binding_C"/>
    <property type="match status" value="1"/>
</dbReference>
<evidence type="ECO:0000313" key="4">
    <source>
        <dbReference type="EMBL" id="GAA5527882.1"/>
    </source>
</evidence>
<feature type="domain" description="Carrier" evidence="3">
    <location>
        <begin position="517"/>
        <end position="593"/>
    </location>
</feature>
<dbReference type="Pfam" id="PF00501">
    <property type="entry name" value="AMP-binding"/>
    <property type="match status" value="1"/>
</dbReference>
<sequence>MSIETLAPITADRTGTVFVHDVISTHAQHSPQAIAIATSKFKLSYAEFEQRTNQLAHYLHHQGVRRGHTVGACFERSVEAMIAAVAIWKAGAVYLPLDPSYPQERLKYMLGNSGASLVLATQLTASQFPEQQLHIFEQLATELAQQPSHAPEHQLTPDDLAYIIYTSGSTGKPKGVLVPHRGLANLAAAQAERFDINSQSRILQFASPSFDASISEMLTAFFQAATLFVAPTNDLLPGPDLLTTLRDHQITVTTLPPSVLALLDPRDLPNLQTIVSAGEACTAEIVARWGTNRRFINAYGPTEVTVCTTMSQPLRYGMAVSIGNAISNSQTYIVDEHLNLVEGEAVGELLVSSVGLAHGYLGLGEQTAERFLPNPWSEQAGSRMYRTGDLVRRLSDGSLEFRGRIDHQIKHRGYRIDPGEIEMLLMEYPNVRHAVVTLHHDHNQTERLVSYLVLHGEVMPYYRDIYRYLESMLPKYMVPLSYTVVKELPRTPNGKLDLAALPEPDFALLTVSEIYVAPRTPLEQQIAAIWEDILDTPNIGVLDDFFDAGGHSLLATQIVSAIRSTFAVEIPLSVLLGVEPTIAATAQLIEQYQIANADDAELADLLNELDGLSDEEIQALLADEGALTA</sequence>
<dbReference type="InterPro" id="IPR006162">
    <property type="entry name" value="Ppantetheine_attach_site"/>
</dbReference>
<reference evidence="4 5" key="1">
    <citation type="submission" date="2024-02" db="EMBL/GenBank/DDBJ databases">
        <title>Herpetosiphon gulosus NBRC 112829.</title>
        <authorList>
            <person name="Ichikawa N."/>
            <person name="Katano-Makiyama Y."/>
            <person name="Hidaka K."/>
        </authorList>
    </citation>
    <scope>NUCLEOTIDE SEQUENCE [LARGE SCALE GENOMIC DNA]</scope>
    <source>
        <strain evidence="4 5">NBRC 112829</strain>
    </source>
</reference>
<dbReference type="Proteomes" id="UP001428290">
    <property type="component" value="Unassembled WGS sequence"/>
</dbReference>
<dbReference type="SUPFAM" id="SSF47336">
    <property type="entry name" value="ACP-like"/>
    <property type="match status" value="1"/>
</dbReference>